<protein>
    <submittedName>
        <fullName evidence="2">Uncharacterized protein</fullName>
    </submittedName>
</protein>
<sequence>MPDDGDGLVPDQRPPLGEADSLNTENEELGRWSHFSLAMLAAEQEAASAEQRGEDCDDDDDPSARRHELEEPDPVTKLERYAYSDIVFNRATPGLLSAARDRAWDRHDERTDTHVGRVAPGSVFGYRLQRWPRSRVARDAPARGSTGHGV</sequence>
<gene>
    <name evidence="2" type="ORF">HPB52_006769</name>
</gene>
<feature type="compositionally biased region" description="Basic and acidic residues" evidence="1">
    <location>
        <begin position="62"/>
        <end position="76"/>
    </location>
</feature>
<organism evidence="2 3">
    <name type="scientific">Rhipicephalus sanguineus</name>
    <name type="common">Brown dog tick</name>
    <name type="synonym">Ixodes sanguineus</name>
    <dbReference type="NCBI Taxonomy" id="34632"/>
    <lineage>
        <taxon>Eukaryota</taxon>
        <taxon>Metazoa</taxon>
        <taxon>Ecdysozoa</taxon>
        <taxon>Arthropoda</taxon>
        <taxon>Chelicerata</taxon>
        <taxon>Arachnida</taxon>
        <taxon>Acari</taxon>
        <taxon>Parasitiformes</taxon>
        <taxon>Ixodida</taxon>
        <taxon>Ixodoidea</taxon>
        <taxon>Ixodidae</taxon>
        <taxon>Rhipicephalinae</taxon>
        <taxon>Rhipicephalus</taxon>
        <taxon>Rhipicephalus</taxon>
    </lineage>
</organism>
<proteinExistence type="predicted"/>
<comment type="caution">
    <text evidence="2">The sequence shown here is derived from an EMBL/GenBank/DDBJ whole genome shotgun (WGS) entry which is preliminary data.</text>
</comment>
<accession>A0A9D4QH39</accession>
<name>A0A9D4QH39_RHISA</name>
<dbReference type="AlphaFoldDB" id="A0A9D4QH39"/>
<keyword evidence="3" id="KW-1185">Reference proteome</keyword>
<feature type="region of interest" description="Disordered" evidence="1">
    <location>
        <begin position="1"/>
        <end position="28"/>
    </location>
</feature>
<dbReference type="Proteomes" id="UP000821837">
    <property type="component" value="Chromosome 1"/>
</dbReference>
<feature type="region of interest" description="Disordered" evidence="1">
    <location>
        <begin position="42"/>
        <end position="76"/>
    </location>
</feature>
<reference evidence="2" key="2">
    <citation type="submission" date="2021-09" db="EMBL/GenBank/DDBJ databases">
        <authorList>
            <person name="Jia N."/>
            <person name="Wang J."/>
            <person name="Shi W."/>
            <person name="Du L."/>
            <person name="Sun Y."/>
            <person name="Zhan W."/>
            <person name="Jiang J."/>
            <person name="Wang Q."/>
            <person name="Zhang B."/>
            <person name="Ji P."/>
            <person name="Sakyi L.B."/>
            <person name="Cui X."/>
            <person name="Yuan T."/>
            <person name="Jiang B."/>
            <person name="Yang W."/>
            <person name="Lam T.T.-Y."/>
            <person name="Chang Q."/>
            <person name="Ding S."/>
            <person name="Wang X."/>
            <person name="Zhu J."/>
            <person name="Ruan X."/>
            <person name="Zhao L."/>
            <person name="Wei J."/>
            <person name="Que T."/>
            <person name="Du C."/>
            <person name="Cheng J."/>
            <person name="Dai P."/>
            <person name="Han X."/>
            <person name="Huang E."/>
            <person name="Gao Y."/>
            <person name="Liu J."/>
            <person name="Shao H."/>
            <person name="Ye R."/>
            <person name="Li L."/>
            <person name="Wei W."/>
            <person name="Wang X."/>
            <person name="Wang C."/>
            <person name="Huo Q."/>
            <person name="Li W."/>
            <person name="Guo W."/>
            <person name="Chen H."/>
            <person name="Chen S."/>
            <person name="Zhou L."/>
            <person name="Zhou L."/>
            <person name="Ni X."/>
            <person name="Tian J."/>
            <person name="Zhou Y."/>
            <person name="Sheng Y."/>
            <person name="Liu T."/>
            <person name="Pan Y."/>
            <person name="Xia L."/>
            <person name="Li J."/>
            <person name="Zhao F."/>
            <person name="Cao W."/>
        </authorList>
    </citation>
    <scope>NUCLEOTIDE SEQUENCE</scope>
    <source>
        <strain evidence="2">Rsan-2018</strain>
        <tissue evidence="2">Larvae</tissue>
    </source>
</reference>
<evidence type="ECO:0000313" key="3">
    <source>
        <dbReference type="Proteomes" id="UP000821837"/>
    </source>
</evidence>
<dbReference type="EMBL" id="JABSTV010001245">
    <property type="protein sequence ID" value="KAH7982703.1"/>
    <property type="molecule type" value="Genomic_DNA"/>
</dbReference>
<evidence type="ECO:0000256" key="1">
    <source>
        <dbReference type="SAM" id="MobiDB-lite"/>
    </source>
</evidence>
<reference evidence="2" key="1">
    <citation type="journal article" date="2020" name="Cell">
        <title>Large-Scale Comparative Analyses of Tick Genomes Elucidate Their Genetic Diversity and Vector Capacities.</title>
        <authorList>
            <consortium name="Tick Genome and Microbiome Consortium (TIGMIC)"/>
            <person name="Jia N."/>
            <person name="Wang J."/>
            <person name="Shi W."/>
            <person name="Du L."/>
            <person name="Sun Y."/>
            <person name="Zhan W."/>
            <person name="Jiang J.F."/>
            <person name="Wang Q."/>
            <person name="Zhang B."/>
            <person name="Ji P."/>
            <person name="Bell-Sakyi L."/>
            <person name="Cui X.M."/>
            <person name="Yuan T.T."/>
            <person name="Jiang B.G."/>
            <person name="Yang W.F."/>
            <person name="Lam T.T."/>
            <person name="Chang Q.C."/>
            <person name="Ding S.J."/>
            <person name="Wang X.J."/>
            <person name="Zhu J.G."/>
            <person name="Ruan X.D."/>
            <person name="Zhao L."/>
            <person name="Wei J.T."/>
            <person name="Ye R.Z."/>
            <person name="Que T.C."/>
            <person name="Du C.H."/>
            <person name="Zhou Y.H."/>
            <person name="Cheng J.X."/>
            <person name="Dai P.F."/>
            <person name="Guo W.B."/>
            <person name="Han X.H."/>
            <person name="Huang E.J."/>
            <person name="Li L.F."/>
            <person name="Wei W."/>
            <person name="Gao Y.C."/>
            <person name="Liu J.Z."/>
            <person name="Shao H.Z."/>
            <person name="Wang X."/>
            <person name="Wang C.C."/>
            <person name="Yang T.C."/>
            <person name="Huo Q.B."/>
            <person name="Li W."/>
            <person name="Chen H.Y."/>
            <person name="Chen S.E."/>
            <person name="Zhou L.G."/>
            <person name="Ni X.B."/>
            <person name="Tian J.H."/>
            <person name="Sheng Y."/>
            <person name="Liu T."/>
            <person name="Pan Y.S."/>
            <person name="Xia L.Y."/>
            <person name="Li J."/>
            <person name="Zhao F."/>
            <person name="Cao W.C."/>
        </authorList>
    </citation>
    <scope>NUCLEOTIDE SEQUENCE</scope>
    <source>
        <strain evidence="2">Rsan-2018</strain>
    </source>
</reference>
<evidence type="ECO:0000313" key="2">
    <source>
        <dbReference type="EMBL" id="KAH7982703.1"/>
    </source>
</evidence>
<dbReference type="VEuPathDB" id="VectorBase:RSAN_048744"/>